<keyword evidence="1" id="KW-1133">Transmembrane helix</keyword>
<feature type="transmembrane region" description="Helical" evidence="1">
    <location>
        <begin position="153"/>
        <end position="171"/>
    </location>
</feature>
<organism evidence="2 3">
    <name type="scientific">Rugosimonospora acidiphila</name>
    <dbReference type="NCBI Taxonomy" id="556531"/>
    <lineage>
        <taxon>Bacteria</taxon>
        <taxon>Bacillati</taxon>
        <taxon>Actinomycetota</taxon>
        <taxon>Actinomycetes</taxon>
        <taxon>Micromonosporales</taxon>
        <taxon>Micromonosporaceae</taxon>
        <taxon>Rugosimonospora</taxon>
    </lineage>
</organism>
<feature type="transmembrane region" description="Helical" evidence="1">
    <location>
        <begin position="191"/>
        <end position="214"/>
    </location>
</feature>
<feature type="transmembrane region" description="Helical" evidence="1">
    <location>
        <begin position="18"/>
        <end position="35"/>
    </location>
</feature>
<comment type="caution">
    <text evidence="2">The sequence shown here is derived from an EMBL/GenBank/DDBJ whole genome shotgun (WGS) entry which is preliminary data.</text>
</comment>
<keyword evidence="3" id="KW-1185">Reference proteome</keyword>
<dbReference type="RefSeq" id="WP_345629742.1">
    <property type="nucleotide sequence ID" value="NZ_BAABJQ010000007.1"/>
</dbReference>
<gene>
    <name evidence="2" type="ORF">GCM10023322_28530</name>
</gene>
<reference evidence="3" key="1">
    <citation type="journal article" date="2019" name="Int. J. Syst. Evol. Microbiol.">
        <title>The Global Catalogue of Microorganisms (GCM) 10K type strain sequencing project: providing services to taxonomists for standard genome sequencing and annotation.</title>
        <authorList>
            <consortium name="The Broad Institute Genomics Platform"/>
            <consortium name="The Broad Institute Genome Sequencing Center for Infectious Disease"/>
            <person name="Wu L."/>
            <person name="Ma J."/>
        </authorList>
    </citation>
    <scope>NUCLEOTIDE SEQUENCE [LARGE SCALE GENOMIC DNA]</scope>
    <source>
        <strain evidence="3">JCM 18304</strain>
    </source>
</reference>
<keyword evidence="1" id="KW-0812">Transmembrane</keyword>
<feature type="transmembrane region" description="Helical" evidence="1">
    <location>
        <begin position="126"/>
        <end position="146"/>
    </location>
</feature>
<protein>
    <recommendedName>
        <fullName evidence="4">ABC transporter permease</fullName>
    </recommendedName>
</protein>
<keyword evidence="1" id="KW-0472">Membrane</keyword>
<evidence type="ECO:0000256" key="1">
    <source>
        <dbReference type="SAM" id="Phobius"/>
    </source>
</evidence>
<sequence>MLALIRYALASLIHSQRYLAPALLYLVVLATFTINDQGTLAGVYVVSAGALLVCGTWLTVTIVNLDDPVQRAITVSAAGRSRRVLAASVGLAVLVCVVLAGVGLVFPLLSGHHVITSAGLVTGAEAELACAFAGIAVGLLCSRLVVGRPGYSLILALGLVLALPLVRIPPINPMLRSMSGDGPAGHLVLPIAADLTVCVILSLASALVTQYFAVRRD</sequence>
<feature type="transmembrane region" description="Helical" evidence="1">
    <location>
        <begin position="41"/>
        <end position="63"/>
    </location>
</feature>
<proteinExistence type="predicted"/>
<evidence type="ECO:0000313" key="2">
    <source>
        <dbReference type="EMBL" id="GAA5185227.1"/>
    </source>
</evidence>
<dbReference type="EMBL" id="BAABJQ010000007">
    <property type="protein sequence ID" value="GAA5185227.1"/>
    <property type="molecule type" value="Genomic_DNA"/>
</dbReference>
<name>A0ABP9RT10_9ACTN</name>
<evidence type="ECO:0008006" key="4">
    <source>
        <dbReference type="Google" id="ProtNLM"/>
    </source>
</evidence>
<evidence type="ECO:0000313" key="3">
    <source>
        <dbReference type="Proteomes" id="UP001501570"/>
    </source>
</evidence>
<feature type="transmembrane region" description="Helical" evidence="1">
    <location>
        <begin position="84"/>
        <end position="106"/>
    </location>
</feature>
<accession>A0ABP9RT10</accession>
<dbReference type="Proteomes" id="UP001501570">
    <property type="component" value="Unassembled WGS sequence"/>
</dbReference>